<organism evidence="1 2">
    <name type="scientific">Fodinicola feengrottensis</name>
    <dbReference type="NCBI Taxonomy" id="435914"/>
    <lineage>
        <taxon>Bacteria</taxon>
        <taxon>Bacillati</taxon>
        <taxon>Actinomycetota</taxon>
        <taxon>Actinomycetes</taxon>
        <taxon>Mycobacteriales</taxon>
        <taxon>Fodinicola</taxon>
    </lineage>
</organism>
<reference evidence="1 2" key="1">
    <citation type="journal article" date="2019" name="Int. J. Syst. Evol. Microbiol.">
        <title>The Global Catalogue of Microorganisms (GCM) 10K type strain sequencing project: providing services to taxonomists for standard genome sequencing and annotation.</title>
        <authorList>
            <consortium name="The Broad Institute Genomics Platform"/>
            <consortium name="The Broad Institute Genome Sequencing Center for Infectious Disease"/>
            <person name="Wu L."/>
            <person name="Ma J."/>
        </authorList>
    </citation>
    <scope>NUCLEOTIDE SEQUENCE [LARGE SCALE GENOMIC DNA]</scope>
    <source>
        <strain evidence="1 2">JCM 14718</strain>
    </source>
</reference>
<keyword evidence="2" id="KW-1185">Reference proteome</keyword>
<dbReference type="Proteomes" id="UP001500618">
    <property type="component" value="Unassembled WGS sequence"/>
</dbReference>
<evidence type="ECO:0008006" key="3">
    <source>
        <dbReference type="Google" id="ProtNLM"/>
    </source>
</evidence>
<dbReference type="EMBL" id="BAAANY010000002">
    <property type="protein sequence ID" value="GAA1660633.1"/>
    <property type="molecule type" value="Genomic_DNA"/>
</dbReference>
<gene>
    <name evidence="1" type="ORF">GCM10009765_07650</name>
</gene>
<comment type="caution">
    <text evidence="1">The sequence shown here is derived from an EMBL/GenBank/DDBJ whole genome shotgun (WGS) entry which is preliminary data.</text>
</comment>
<protein>
    <recommendedName>
        <fullName evidence="3">Secreted protein</fullName>
    </recommendedName>
</protein>
<evidence type="ECO:0000313" key="1">
    <source>
        <dbReference type="EMBL" id="GAA1660633.1"/>
    </source>
</evidence>
<accession>A0ABN2FVT0</accession>
<name>A0ABN2FVT0_9ACTN</name>
<sequence>MLGAGGMALVGGLAGVLATAEPAAADCQGSPCCHLARCNKCAGSCWNWGCPGGYTRQYWGCVAGSRPIWCGECTTSTSTCWSGTFYCSIWWDDNAC</sequence>
<proteinExistence type="predicted"/>
<evidence type="ECO:0000313" key="2">
    <source>
        <dbReference type="Proteomes" id="UP001500618"/>
    </source>
</evidence>